<reference evidence="1" key="1">
    <citation type="submission" date="2013-12" db="EMBL/GenBank/DDBJ databases">
        <authorList>
            <person name="Aslett M."/>
        </authorList>
    </citation>
    <scope>NUCLEOTIDE SEQUENCE [LARGE SCALE GENOMIC DNA]</scope>
    <source>
        <strain evidence="1">Lindley</strain>
    </source>
</reference>
<dbReference type="Proteomes" id="UP000050741">
    <property type="component" value="Unassembled WGS sequence"/>
</dbReference>
<keyword evidence="1" id="KW-1185">Reference proteome</keyword>
<proteinExistence type="predicted"/>
<accession>A0A183BNV8</accession>
<protein>
    <submittedName>
        <fullName evidence="2">Ice-structuring protein 4-like</fullName>
    </submittedName>
</protein>
<reference evidence="1" key="2">
    <citation type="submission" date="2014-05" db="EMBL/GenBank/DDBJ databases">
        <title>The genome and life-stage specific transcriptomes of Globodera pallida elucidate key aspects of plant parasitism by a cyst nematode.</title>
        <authorList>
            <person name="Cotton J.A."/>
            <person name="Lilley C.J."/>
            <person name="Jones L.M."/>
            <person name="Kikuchi T."/>
            <person name="Reid A.J."/>
            <person name="Thorpe P."/>
            <person name="Tsai I.J."/>
            <person name="Beasley H."/>
            <person name="Blok V."/>
            <person name="Cock P.J.A."/>
            <person name="Van den Akker S.E."/>
            <person name="Holroyd N."/>
            <person name="Hunt M."/>
            <person name="Mantelin S."/>
            <person name="Naghra H."/>
            <person name="Pain A."/>
            <person name="Palomares-Rius J.E."/>
            <person name="Zarowiecki M."/>
            <person name="Berriman M."/>
            <person name="Jones J.T."/>
            <person name="Urwin P.E."/>
        </authorList>
    </citation>
    <scope>NUCLEOTIDE SEQUENCE [LARGE SCALE GENOMIC DNA]</scope>
    <source>
        <strain evidence="1">Lindley</strain>
    </source>
</reference>
<sequence>MSAVHMSAAQMSAVHMSAAHMSAPQMSTLISAVHISAVHMSAAQMSAVHMSAAHMSAPQMSTQISAVHMSAVHMSAAQMSAVHMSAMHMSAAQMSAVAHSRCYASALLWASGTFRQQLFKEGPQNNNIGQLEELLAIKISLFDHYGSGLTKPKIYKSKSRMLYTISIV</sequence>
<evidence type="ECO:0000313" key="2">
    <source>
        <dbReference type="WBParaSite" id="GPLIN_000229400"/>
    </source>
</evidence>
<dbReference type="WBParaSite" id="GPLIN_000229400">
    <property type="protein sequence ID" value="GPLIN_000229400"/>
    <property type="gene ID" value="GPLIN_000229400"/>
</dbReference>
<reference evidence="2" key="3">
    <citation type="submission" date="2016-06" db="UniProtKB">
        <authorList>
            <consortium name="WormBaseParasite"/>
        </authorList>
    </citation>
    <scope>IDENTIFICATION</scope>
</reference>
<organism evidence="1 2">
    <name type="scientific">Globodera pallida</name>
    <name type="common">Potato cyst nematode worm</name>
    <name type="synonym">Heterodera pallida</name>
    <dbReference type="NCBI Taxonomy" id="36090"/>
    <lineage>
        <taxon>Eukaryota</taxon>
        <taxon>Metazoa</taxon>
        <taxon>Ecdysozoa</taxon>
        <taxon>Nematoda</taxon>
        <taxon>Chromadorea</taxon>
        <taxon>Rhabditida</taxon>
        <taxon>Tylenchina</taxon>
        <taxon>Tylenchomorpha</taxon>
        <taxon>Tylenchoidea</taxon>
        <taxon>Heteroderidae</taxon>
        <taxon>Heteroderinae</taxon>
        <taxon>Globodera</taxon>
    </lineage>
</organism>
<name>A0A183BNV8_GLOPA</name>
<dbReference type="AlphaFoldDB" id="A0A183BNV8"/>
<evidence type="ECO:0000313" key="1">
    <source>
        <dbReference type="Proteomes" id="UP000050741"/>
    </source>
</evidence>